<proteinExistence type="predicted"/>
<dbReference type="Proteomes" id="UP001597548">
    <property type="component" value="Unassembled WGS sequence"/>
</dbReference>
<gene>
    <name evidence="3" type="ORF">ACFS29_19565</name>
</gene>
<accession>A0ABW5ZZ56</accession>
<feature type="transmembrane region" description="Helical" evidence="1">
    <location>
        <begin position="145"/>
        <end position="163"/>
    </location>
</feature>
<reference evidence="4" key="1">
    <citation type="journal article" date="2019" name="Int. J. Syst. Evol. Microbiol.">
        <title>The Global Catalogue of Microorganisms (GCM) 10K type strain sequencing project: providing services to taxonomists for standard genome sequencing and annotation.</title>
        <authorList>
            <consortium name="The Broad Institute Genomics Platform"/>
            <consortium name="The Broad Institute Genome Sequencing Center for Infectious Disease"/>
            <person name="Wu L."/>
            <person name="Ma J."/>
        </authorList>
    </citation>
    <scope>NUCLEOTIDE SEQUENCE [LARGE SCALE GENOMIC DNA]</scope>
    <source>
        <strain evidence="4">KCTC 32514</strain>
    </source>
</reference>
<feature type="domain" description="CAAX prenyl protease 2/Lysostaphin resistance protein A-like" evidence="2">
    <location>
        <begin position="147"/>
        <end position="314"/>
    </location>
</feature>
<feature type="transmembrane region" description="Helical" evidence="1">
    <location>
        <begin position="66"/>
        <end position="90"/>
    </location>
</feature>
<evidence type="ECO:0000256" key="1">
    <source>
        <dbReference type="SAM" id="Phobius"/>
    </source>
</evidence>
<keyword evidence="4" id="KW-1185">Reference proteome</keyword>
<feature type="transmembrane region" description="Helical" evidence="1">
    <location>
        <begin position="184"/>
        <end position="204"/>
    </location>
</feature>
<keyword evidence="1" id="KW-1133">Transmembrane helix</keyword>
<feature type="transmembrane region" description="Helical" evidence="1">
    <location>
        <begin position="210"/>
        <end position="231"/>
    </location>
</feature>
<evidence type="ECO:0000259" key="2">
    <source>
        <dbReference type="Pfam" id="PF02517"/>
    </source>
</evidence>
<comment type="caution">
    <text evidence="3">The sequence shown here is derived from an EMBL/GenBank/DDBJ whole genome shotgun (WGS) entry which is preliminary data.</text>
</comment>
<feature type="transmembrane region" description="Helical" evidence="1">
    <location>
        <begin position="345"/>
        <end position="364"/>
    </location>
</feature>
<dbReference type="Pfam" id="PF02517">
    <property type="entry name" value="Rce1-like"/>
    <property type="match status" value="1"/>
</dbReference>
<keyword evidence="1" id="KW-0812">Transmembrane</keyword>
<organism evidence="3 4">
    <name type="scientific">Psychroserpens luteus</name>
    <dbReference type="NCBI Taxonomy" id="1434066"/>
    <lineage>
        <taxon>Bacteria</taxon>
        <taxon>Pseudomonadati</taxon>
        <taxon>Bacteroidota</taxon>
        <taxon>Flavobacteriia</taxon>
        <taxon>Flavobacteriales</taxon>
        <taxon>Flavobacteriaceae</taxon>
        <taxon>Psychroserpens</taxon>
    </lineage>
</organism>
<feature type="transmembrane region" description="Helical" evidence="1">
    <location>
        <begin position="110"/>
        <end position="133"/>
    </location>
</feature>
<dbReference type="RefSeq" id="WP_194506923.1">
    <property type="nucleotide sequence ID" value="NZ_JADILU010000002.1"/>
</dbReference>
<feature type="transmembrane region" description="Helical" evidence="1">
    <location>
        <begin position="276"/>
        <end position="296"/>
    </location>
</feature>
<sequence length="389" mass="44286">MNKFIAQAFKVEHDFWKYLVGSIVVFAAALVGQFPLLGAVVIKMISDGTDINGLNESTMYTILDSNVFLFLALLSFAVAFIGLYIAVKFIHKQKMITVATSRSKLDWKRIWFAFFFWGIVSSGLVLVDFFYLAPESYVYNFEMQRFIILAIIAIALVPIQTSLEEYLFRGYLMQGFGAATVEQYFPFAFLISLITIPMFIILNIKYSISYVMNFGLLLIVISVGVVIFQIIKVNNGFESKSFNKLRDVCQRNWTPLLITSAIFGLLHIANPEIDKLGYILLIHYIGTGVFLGIMTLMDEGIELALGFHAANNLFTALLVTADWTVFQTHSILKDVSSPKYELMDVILPVFIMYPILLLIFAKVFKWTNWKEKLFGKIEVPPQDDYKIID</sequence>
<dbReference type="InterPro" id="IPR003675">
    <property type="entry name" value="Rce1/LyrA-like_dom"/>
</dbReference>
<evidence type="ECO:0000313" key="3">
    <source>
        <dbReference type="EMBL" id="MFD2917861.1"/>
    </source>
</evidence>
<keyword evidence="1" id="KW-0472">Membrane</keyword>
<protein>
    <submittedName>
        <fullName evidence="3">Type II CAAX prenyl endopeptidase Rce1 family protein</fullName>
    </submittedName>
</protein>
<evidence type="ECO:0000313" key="4">
    <source>
        <dbReference type="Proteomes" id="UP001597548"/>
    </source>
</evidence>
<feature type="transmembrane region" description="Helical" evidence="1">
    <location>
        <begin position="303"/>
        <end position="325"/>
    </location>
</feature>
<feature type="transmembrane region" description="Helical" evidence="1">
    <location>
        <begin position="20"/>
        <end position="46"/>
    </location>
</feature>
<dbReference type="EMBL" id="JBHUOS010000016">
    <property type="protein sequence ID" value="MFD2917861.1"/>
    <property type="molecule type" value="Genomic_DNA"/>
</dbReference>
<name>A0ABW5ZZ56_9FLAO</name>
<feature type="transmembrane region" description="Helical" evidence="1">
    <location>
        <begin position="252"/>
        <end position="270"/>
    </location>
</feature>